<dbReference type="AlphaFoldDB" id="A0A0L0FCT2"/>
<dbReference type="RefSeq" id="XP_014148198.1">
    <property type="nucleotide sequence ID" value="XM_014292723.1"/>
</dbReference>
<dbReference type="OrthoDB" id="4953at2759"/>
<evidence type="ECO:0000313" key="1">
    <source>
        <dbReference type="EMBL" id="KNC74296.1"/>
    </source>
</evidence>
<gene>
    <name evidence="1" type="ORF">SARC_13154</name>
</gene>
<dbReference type="PANTHER" id="PTHR43016">
    <property type="entry name" value="PRESEQUENCE PROTEASE"/>
    <property type="match status" value="1"/>
</dbReference>
<proteinExistence type="predicted"/>
<organism evidence="1 2">
    <name type="scientific">Sphaeroforma arctica JP610</name>
    <dbReference type="NCBI Taxonomy" id="667725"/>
    <lineage>
        <taxon>Eukaryota</taxon>
        <taxon>Ichthyosporea</taxon>
        <taxon>Ichthyophonida</taxon>
        <taxon>Sphaeroforma</taxon>
    </lineage>
</organism>
<evidence type="ECO:0000313" key="2">
    <source>
        <dbReference type="Proteomes" id="UP000054560"/>
    </source>
</evidence>
<dbReference type="Proteomes" id="UP000054560">
    <property type="component" value="Unassembled WGS sequence"/>
</dbReference>
<sequence>MSNNHAFELVNEAVAPYDVPVKIYQSKVTGLRIALVNVGSISNGVVNGFFTLATEADCDDGCPHTLEHLIFLGMERR</sequence>
<protein>
    <recommendedName>
        <fullName evidence="3">Peptidase M16 N-terminal domain-containing protein</fullName>
    </recommendedName>
</protein>
<dbReference type="EMBL" id="KQ244547">
    <property type="protein sequence ID" value="KNC74296.1"/>
    <property type="molecule type" value="Genomic_DNA"/>
</dbReference>
<reference evidence="1 2" key="1">
    <citation type="submission" date="2011-02" db="EMBL/GenBank/DDBJ databases">
        <title>The Genome Sequence of Sphaeroforma arctica JP610.</title>
        <authorList>
            <consortium name="The Broad Institute Genome Sequencing Platform"/>
            <person name="Russ C."/>
            <person name="Cuomo C."/>
            <person name="Young S.K."/>
            <person name="Zeng Q."/>
            <person name="Gargeya S."/>
            <person name="Alvarado L."/>
            <person name="Berlin A."/>
            <person name="Chapman S.B."/>
            <person name="Chen Z."/>
            <person name="Freedman E."/>
            <person name="Gellesch M."/>
            <person name="Goldberg J."/>
            <person name="Griggs A."/>
            <person name="Gujja S."/>
            <person name="Heilman E."/>
            <person name="Heiman D."/>
            <person name="Howarth C."/>
            <person name="Mehta T."/>
            <person name="Neiman D."/>
            <person name="Pearson M."/>
            <person name="Roberts A."/>
            <person name="Saif S."/>
            <person name="Shea T."/>
            <person name="Shenoy N."/>
            <person name="Sisk P."/>
            <person name="Stolte C."/>
            <person name="Sykes S."/>
            <person name="White J."/>
            <person name="Yandava C."/>
            <person name="Burger G."/>
            <person name="Gray M.W."/>
            <person name="Holland P.W.H."/>
            <person name="King N."/>
            <person name="Lang F.B.F."/>
            <person name="Roger A.J."/>
            <person name="Ruiz-Trillo I."/>
            <person name="Haas B."/>
            <person name="Nusbaum C."/>
            <person name="Birren B."/>
        </authorList>
    </citation>
    <scope>NUCLEOTIDE SEQUENCE [LARGE SCALE GENOMIC DNA]</scope>
    <source>
        <strain evidence="1 2">JP610</strain>
    </source>
</reference>
<keyword evidence="2" id="KW-1185">Reference proteome</keyword>
<name>A0A0L0FCT2_9EUKA</name>
<dbReference type="Gene3D" id="3.30.830.10">
    <property type="entry name" value="Metalloenzyme, LuxS/M16 peptidase-like"/>
    <property type="match status" value="1"/>
</dbReference>
<evidence type="ECO:0008006" key="3">
    <source>
        <dbReference type="Google" id="ProtNLM"/>
    </source>
</evidence>
<dbReference type="GeneID" id="25913658"/>
<dbReference type="PANTHER" id="PTHR43016:SF16">
    <property type="entry name" value="METALLOPROTEASE, PUTATIVE (AFU_ORTHOLOGUE AFUA_4G07610)-RELATED"/>
    <property type="match status" value="1"/>
</dbReference>
<accession>A0A0L0FCT2</accession>
<dbReference type="STRING" id="667725.A0A0L0FCT2"/>